<reference evidence="1 2" key="1">
    <citation type="submission" date="2016-03" db="EMBL/GenBank/DDBJ databases">
        <title>Photobacterium proteolyticum sp. nov. a protease producing bacterium isolated from ocean sediments of Laizhou Bay.</title>
        <authorList>
            <person name="Li Y."/>
        </authorList>
    </citation>
    <scope>NUCLEOTIDE SEQUENCE [LARGE SCALE GENOMIC DNA]</scope>
    <source>
        <strain evidence="1 2">R-40508</strain>
    </source>
</reference>
<evidence type="ECO:0008006" key="3">
    <source>
        <dbReference type="Google" id="ProtNLM"/>
    </source>
</evidence>
<evidence type="ECO:0000313" key="2">
    <source>
        <dbReference type="Proteomes" id="UP000078503"/>
    </source>
</evidence>
<evidence type="ECO:0000313" key="1">
    <source>
        <dbReference type="EMBL" id="OAN18505.1"/>
    </source>
</evidence>
<dbReference type="Pfam" id="PF08907">
    <property type="entry name" value="DUF1853"/>
    <property type="match status" value="1"/>
</dbReference>
<dbReference type="AlphaFoldDB" id="A0A178KNF9"/>
<dbReference type="STRING" id="858640.A3K86_06350"/>
<name>A0A178KNF9_9GAMM</name>
<accession>A0A178KNF9</accession>
<keyword evidence="2" id="KW-1185">Reference proteome</keyword>
<dbReference type="EMBL" id="LVHF01000012">
    <property type="protein sequence ID" value="OAN18505.1"/>
    <property type="molecule type" value="Genomic_DNA"/>
</dbReference>
<gene>
    <name evidence="1" type="ORF">A3K86_06350</name>
</gene>
<proteinExistence type="predicted"/>
<sequence>MSQPLRYNNLEQITADFKTLLSLPALTQQQPFQTDNTWLDRFKANAILPQTLSYQGNKRLGFYYQWLWQQLITAHPDYELVAEEIQLSWNKQTLGAIDFLVQNKQTNELEHWEVAIKFYLAYQQQWLGPNANDNLDKKTQRMVEHQLMLCDHPAYQQKWQQEFGAVTTKRLIMQGRLFDSFDGAEMGSPLAINPQVSKGRWCFKHQAMTLITQGKIFKHLNKTQWITPPRFNELVESIDLTTLTTPTQAVDEFNQAWFIVPDHWPLHNKDLLQ</sequence>
<protein>
    <recommendedName>
        <fullName evidence="3">DUF1853 domain-containing protein</fullName>
    </recommendedName>
</protein>
<comment type="caution">
    <text evidence="1">The sequence shown here is derived from an EMBL/GenBank/DDBJ whole genome shotgun (WGS) entry which is preliminary data.</text>
</comment>
<dbReference type="RefSeq" id="WP_068329292.1">
    <property type="nucleotide sequence ID" value="NZ_LVHF01000012.1"/>
</dbReference>
<dbReference type="OrthoDB" id="378654at2"/>
<dbReference type="Proteomes" id="UP000078503">
    <property type="component" value="Unassembled WGS sequence"/>
</dbReference>
<dbReference type="InterPro" id="IPR015003">
    <property type="entry name" value="DUF1853"/>
</dbReference>
<organism evidence="1 2">
    <name type="scientific">Photobacterium jeanii</name>
    <dbReference type="NCBI Taxonomy" id="858640"/>
    <lineage>
        <taxon>Bacteria</taxon>
        <taxon>Pseudomonadati</taxon>
        <taxon>Pseudomonadota</taxon>
        <taxon>Gammaproteobacteria</taxon>
        <taxon>Vibrionales</taxon>
        <taxon>Vibrionaceae</taxon>
        <taxon>Photobacterium</taxon>
    </lineage>
</organism>